<proteinExistence type="inferred from homology"/>
<dbReference type="InterPro" id="IPR004090">
    <property type="entry name" value="Chemotax_Me-accpt_rcpt"/>
</dbReference>
<dbReference type="SMART" id="SM01358">
    <property type="entry name" value="HBM"/>
    <property type="match status" value="1"/>
</dbReference>
<dbReference type="KEGG" id="ppru:FDP22_12715"/>
<evidence type="ECO:0000256" key="4">
    <source>
        <dbReference type="PROSITE-ProRule" id="PRU00284"/>
    </source>
</evidence>
<dbReference type="SMART" id="SM00304">
    <property type="entry name" value="HAMP"/>
    <property type="match status" value="2"/>
</dbReference>
<dbReference type="PROSITE" id="PS50885">
    <property type="entry name" value="HAMP"/>
    <property type="match status" value="2"/>
</dbReference>
<feature type="domain" description="HAMP" evidence="9">
    <location>
        <begin position="397"/>
        <end position="448"/>
    </location>
</feature>
<dbReference type="PROSITE" id="PS50111">
    <property type="entry name" value="CHEMOTAXIS_TRANSDUC_2"/>
    <property type="match status" value="1"/>
</dbReference>
<comment type="subcellular location">
    <subcellularLocation>
        <location evidence="1">Membrane</location>
    </subcellularLocation>
</comment>
<evidence type="ECO:0000259" key="8">
    <source>
        <dbReference type="PROSITE" id="PS50111"/>
    </source>
</evidence>
<dbReference type="InterPro" id="IPR004089">
    <property type="entry name" value="MCPsignal_dom"/>
</dbReference>
<dbReference type="GO" id="GO:0016020">
    <property type="term" value="C:membrane"/>
    <property type="evidence" value="ECO:0007669"/>
    <property type="project" value="UniProtKB-SubCell"/>
</dbReference>
<evidence type="ECO:0000256" key="5">
    <source>
        <dbReference type="SAM" id="Coils"/>
    </source>
</evidence>
<sequence length="709" mass="75437">MLNRLGMQARIAIGFVPPLMMMLVLSLVAYNGVSSITTATTTYLNAAGDQLELSRMGDCLTDANVAVLLFDRRRTPNYVEDFRTNVACMRDMEEKLTERAAVLESLVNDYATGFSSFVALDGQKAAVRDKALDFGPWTSVALQDIIRTSYRGGNLDAMLTAGEVNTLLNRSLALVERFLRAEDLSAETEAQARIDEAAAAIETLKAQVSSDLQRGRVAIAEALMENYRARVSEARALMEKEVAARARVLDTLAPGLSAQFQDIDHRLRQSQEALGQETVDTASATGNQVTIITIAVLAGSLALSWVIGRWISRSVGNMANTMREIAEGNTDVEVQGAEHQHQLGEMARSLIVFQENARARTEAEAEARAGREAADAQRLQQEEERRQQEAAREKSAAITKAALETFAAGLDGLSGGDLTVRIGSIDPAYDAMRLAFNQTMERLEDTVGRIKASSASMMGSTTAIVDSAQELSGRAESQASSLEETAATMEQMSASVKTTAESAQQVRSAALDASERARRGSGVVSDAVQAMGRIEESSAKVTNIIGAIDAIAFQTNLLALNAAVEAARAGEAGKGFAVVASEVRTLAQRAAEAAKDIADLIRDSTGQVADGARLVREAGDALVEIRDAIETVASRVADISSAASEQASGVEEITTTVTHLDSLTQQNSALAEQSAANARSLGADADELVNLMTYFSVTEGAPSGRSRAA</sequence>
<dbReference type="Pfam" id="PF00672">
    <property type="entry name" value="HAMP"/>
    <property type="match status" value="1"/>
</dbReference>
<dbReference type="Gene3D" id="1.10.287.950">
    <property type="entry name" value="Methyl-accepting chemotaxis protein"/>
    <property type="match status" value="1"/>
</dbReference>
<evidence type="ECO:0000313" key="10">
    <source>
        <dbReference type="EMBL" id="QDL92570.1"/>
    </source>
</evidence>
<evidence type="ECO:0000256" key="1">
    <source>
        <dbReference type="ARBA" id="ARBA00004370"/>
    </source>
</evidence>
<feature type="domain" description="Methyl-accepting transducer" evidence="8">
    <location>
        <begin position="453"/>
        <end position="682"/>
    </location>
</feature>
<dbReference type="InterPro" id="IPR003660">
    <property type="entry name" value="HAMP_dom"/>
</dbReference>
<keyword evidence="2" id="KW-0145">Chemotaxis</keyword>
<dbReference type="InterPro" id="IPR032255">
    <property type="entry name" value="HBM"/>
</dbReference>
<reference evidence="10 11" key="1">
    <citation type="submission" date="2019-06" db="EMBL/GenBank/DDBJ databases">
        <title>Genome sequence of Rhodobacteraceae bacterium D4M1.</title>
        <authorList>
            <person name="Cao J."/>
        </authorList>
    </citation>
    <scope>NUCLEOTIDE SEQUENCE [LARGE SCALE GENOMIC DNA]</scope>
    <source>
        <strain evidence="10 11">D4M1</strain>
    </source>
</reference>
<keyword evidence="7" id="KW-0812">Transmembrane</keyword>
<feature type="region of interest" description="Disordered" evidence="6">
    <location>
        <begin position="362"/>
        <end position="393"/>
    </location>
</feature>
<evidence type="ECO:0000256" key="3">
    <source>
        <dbReference type="ARBA" id="ARBA00029447"/>
    </source>
</evidence>
<feature type="transmembrane region" description="Helical" evidence="7">
    <location>
        <begin position="12"/>
        <end position="33"/>
    </location>
</feature>
<comment type="similarity">
    <text evidence="3">Belongs to the methyl-accepting chemotaxis (MCP) protein family.</text>
</comment>
<dbReference type="Gene3D" id="6.10.340.10">
    <property type="match status" value="1"/>
</dbReference>
<dbReference type="PRINTS" id="PR00260">
    <property type="entry name" value="CHEMTRNSDUCR"/>
</dbReference>
<accession>A0A5B8FYU5</accession>
<dbReference type="SUPFAM" id="SSF158472">
    <property type="entry name" value="HAMP domain-like"/>
    <property type="match status" value="1"/>
</dbReference>
<dbReference type="GO" id="GO:0006935">
    <property type="term" value="P:chemotaxis"/>
    <property type="evidence" value="ECO:0007669"/>
    <property type="project" value="UniProtKB-KW"/>
</dbReference>
<dbReference type="Proteomes" id="UP000305888">
    <property type="component" value="Chromosome"/>
</dbReference>
<organism evidence="10 11">
    <name type="scientific">Paroceanicella profunda</name>
    <dbReference type="NCBI Taxonomy" id="2579971"/>
    <lineage>
        <taxon>Bacteria</taxon>
        <taxon>Pseudomonadati</taxon>
        <taxon>Pseudomonadota</taxon>
        <taxon>Alphaproteobacteria</taxon>
        <taxon>Rhodobacterales</taxon>
        <taxon>Paracoccaceae</taxon>
        <taxon>Paroceanicella</taxon>
    </lineage>
</organism>
<dbReference type="CDD" id="cd11386">
    <property type="entry name" value="MCP_signal"/>
    <property type="match status" value="1"/>
</dbReference>
<feature type="domain" description="HAMP" evidence="9">
    <location>
        <begin position="309"/>
        <end position="362"/>
    </location>
</feature>
<dbReference type="InterPro" id="IPR051310">
    <property type="entry name" value="MCP_chemotaxis"/>
</dbReference>
<keyword evidence="7" id="KW-0472">Membrane</keyword>
<keyword evidence="11" id="KW-1185">Reference proteome</keyword>
<dbReference type="EMBL" id="CP040818">
    <property type="protein sequence ID" value="QDL92570.1"/>
    <property type="molecule type" value="Genomic_DNA"/>
</dbReference>
<protein>
    <submittedName>
        <fullName evidence="10">HAMP domain-containing protein</fullName>
    </submittedName>
</protein>
<evidence type="ECO:0000256" key="6">
    <source>
        <dbReference type="SAM" id="MobiDB-lite"/>
    </source>
</evidence>
<dbReference type="PANTHER" id="PTHR43531">
    <property type="entry name" value="PROTEIN ICFG"/>
    <property type="match status" value="1"/>
</dbReference>
<dbReference type="RefSeq" id="WP_138574147.1">
    <property type="nucleotide sequence ID" value="NZ_CP040818.1"/>
</dbReference>
<feature type="coiled-coil region" evidence="5">
    <location>
        <begin position="187"/>
        <end position="244"/>
    </location>
</feature>
<gene>
    <name evidence="10" type="ORF">FDP22_12715</name>
</gene>
<dbReference type="FunFam" id="1.10.287.950:FF:000001">
    <property type="entry name" value="Methyl-accepting chemotaxis sensory transducer"/>
    <property type="match status" value="1"/>
</dbReference>
<keyword evidence="7" id="KW-1133">Transmembrane helix</keyword>
<dbReference type="SUPFAM" id="SSF58104">
    <property type="entry name" value="Methyl-accepting chemotaxis protein (MCP) signaling domain"/>
    <property type="match status" value="1"/>
</dbReference>
<evidence type="ECO:0000259" key="9">
    <source>
        <dbReference type="PROSITE" id="PS50885"/>
    </source>
</evidence>
<evidence type="ECO:0000313" key="11">
    <source>
        <dbReference type="Proteomes" id="UP000305888"/>
    </source>
</evidence>
<dbReference type="AlphaFoldDB" id="A0A5B8FYU5"/>
<dbReference type="PANTHER" id="PTHR43531:SF11">
    <property type="entry name" value="METHYL-ACCEPTING CHEMOTAXIS PROTEIN 3"/>
    <property type="match status" value="1"/>
</dbReference>
<keyword evidence="4" id="KW-0807">Transducer</keyword>
<dbReference type="GO" id="GO:0004888">
    <property type="term" value="F:transmembrane signaling receptor activity"/>
    <property type="evidence" value="ECO:0007669"/>
    <property type="project" value="InterPro"/>
</dbReference>
<evidence type="ECO:0000256" key="2">
    <source>
        <dbReference type="ARBA" id="ARBA00022500"/>
    </source>
</evidence>
<dbReference type="Pfam" id="PF00015">
    <property type="entry name" value="MCPsignal"/>
    <property type="match status" value="1"/>
</dbReference>
<dbReference type="OrthoDB" id="369026at2"/>
<dbReference type="GO" id="GO:0007165">
    <property type="term" value="P:signal transduction"/>
    <property type="evidence" value="ECO:0007669"/>
    <property type="project" value="UniProtKB-KW"/>
</dbReference>
<evidence type="ECO:0000256" key="7">
    <source>
        <dbReference type="SAM" id="Phobius"/>
    </source>
</evidence>
<keyword evidence="5" id="KW-0175">Coiled coil</keyword>
<dbReference type="SMART" id="SM00283">
    <property type="entry name" value="MA"/>
    <property type="match status" value="1"/>
</dbReference>
<name>A0A5B8FYU5_9RHOB</name>